<reference evidence="1" key="1">
    <citation type="submission" date="2023-05" db="EMBL/GenBank/DDBJ databases">
        <authorList>
            <consortium name="ELIXIR-Norway"/>
        </authorList>
    </citation>
    <scope>NUCLEOTIDE SEQUENCE</scope>
</reference>
<accession>A0AC59ZZD7</accession>
<dbReference type="Proteomes" id="UP001162501">
    <property type="component" value="Chromosome 5"/>
</dbReference>
<proteinExistence type="predicted"/>
<name>A0AC59ZZD7_RANTA</name>
<protein>
    <submittedName>
        <fullName evidence="1">Uncharacterized protein</fullName>
    </submittedName>
</protein>
<reference evidence="1" key="2">
    <citation type="submission" date="2025-03" db="EMBL/GenBank/DDBJ databases">
        <authorList>
            <consortium name="ELIXIR-Norway"/>
            <consortium name="Elixir Norway"/>
        </authorList>
    </citation>
    <scope>NUCLEOTIDE SEQUENCE</scope>
</reference>
<evidence type="ECO:0000313" key="1">
    <source>
        <dbReference type="EMBL" id="CAN0531427.1"/>
    </source>
</evidence>
<organism evidence="1 2">
    <name type="scientific">Rangifer tarandus platyrhynchus</name>
    <name type="common">Svalbard reindeer</name>
    <dbReference type="NCBI Taxonomy" id="3082113"/>
    <lineage>
        <taxon>Eukaryota</taxon>
        <taxon>Metazoa</taxon>
        <taxon>Chordata</taxon>
        <taxon>Craniata</taxon>
        <taxon>Vertebrata</taxon>
        <taxon>Euteleostomi</taxon>
        <taxon>Mammalia</taxon>
        <taxon>Eutheria</taxon>
        <taxon>Laurasiatheria</taxon>
        <taxon>Artiodactyla</taxon>
        <taxon>Ruminantia</taxon>
        <taxon>Pecora</taxon>
        <taxon>Cervidae</taxon>
        <taxon>Odocoileinae</taxon>
        <taxon>Rangifer</taxon>
    </lineage>
</organism>
<dbReference type="EMBL" id="OX596089">
    <property type="protein sequence ID" value="CAN0531427.1"/>
    <property type="molecule type" value="Genomic_DNA"/>
</dbReference>
<sequence>MCEKTGIPGLGERAVNVQRQERGWGSDGTTALAEVRGTARQRPGPHWDYNMAEGKERLRIYRQTLLGGSQSGRSQAH</sequence>
<gene>
    <name evidence="1" type="ORF">MRATA1EN22A_LOCUS24680</name>
</gene>
<evidence type="ECO:0000313" key="2">
    <source>
        <dbReference type="Proteomes" id="UP001162501"/>
    </source>
</evidence>